<accession>C1LK16</accession>
<evidence type="ECO:0000313" key="1">
    <source>
        <dbReference type="EMBL" id="CAX75044.1"/>
    </source>
</evidence>
<protein>
    <submittedName>
        <fullName evidence="1">Hypotheticial protein</fullName>
    </submittedName>
</protein>
<dbReference type="EMBL" id="FN319316">
    <property type="protein sequence ID" value="CAX75044.1"/>
    <property type="molecule type" value="mRNA"/>
</dbReference>
<organism evidence="1">
    <name type="scientific">Schistosoma japonicum</name>
    <name type="common">Blood fluke</name>
    <dbReference type="NCBI Taxonomy" id="6182"/>
    <lineage>
        <taxon>Eukaryota</taxon>
        <taxon>Metazoa</taxon>
        <taxon>Spiralia</taxon>
        <taxon>Lophotrochozoa</taxon>
        <taxon>Platyhelminthes</taxon>
        <taxon>Trematoda</taxon>
        <taxon>Digenea</taxon>
        <taxon>Strigeidida</taxon>
        <taxon>Schistosomatoidea</taxon>
        <taxon>Schistosomatidae</taxon>
        <taxon>Schistosoma</taxon>
    </lineage>
</organism>
<sequence>MVKRRCVLQEFLSSKPDVNRLEKYCKRLEKFRLQEVS</sequence>
<reference evidence="1" key="2">
    <citation type="submission" date="2009-03" db="EMBL/GenBank/DDBJ databases">
        <authorList>
            <person name="Gang L."/>
        </authorList>
    </citation>
    <scope>NUCLEOTIDE SEQUENCE</scope>
    <source>
        <strain evidence="1">Anhui</strain>
    </source>
</reference>
<proteinExistence type="evidence at transcript level"/>
<reference evidence="1" key="1">
    <citation type="journal article" date="2009" name="Nature">
        <title>The Schistosoma japonicum genome reveals features of host-parasite interplay.</title>
        <authorList>
            <person name="Liu F."/>
            <person name="Zhou Y."/>
            <person name="Wang Z.Q."/>
            <person name="Lu G."/>
            <person name="Zheng H."/>
            <person name="Brindley P.J."/>
            <person name="McManus D.P."/>
            <person name="Blair D."/>
            <person name="Zhang Q.H."/>
            <person name="Zhong Y."/>
            <person name="Wang S."/>
            <person name="Han Z.G."/>
            <person name="Chen Z."/>
        </authorList>
    </citation>
    <scope>NUCLEOTIDE SEQUENCE</scope>
    <source>
        <strain evidence="1">Anhui</strain>
    </source>
</reference>
<name>C1LK16_SCHJA</name>
<dbReference type="AlphaFoldDB" id="C1LK16"/>